<gene>
    <name evidence="2" type="ORF">NECHADRAFT_79487</name>
</gene>
<sequence>MEVIGSVAAVLQLVQAVGKTVIQVSQVYHDIRDMDDALRDFDNQLGATRMMLSVLSDGIQRSTLSPSKPPWCNQDVLEGLLNSCNRSYSRLGTIFSNISRQMSSSTALGAYIRKRRYDSDISLLRHSIDTYTSALQLPVLIQTIQGCSTATIPQPPAGDIAASFDELMRRIDSLQSSMDRLDHDLVTRALRTPETPMPASPQSGSSQNTQAGLDAAERKEKIDMENDTRATLDVLKGLVGHAKDYASTTESASMSSKRTRSSSKTVRAFRDMAKAAAGPEPHTNGVVNPDVGFHVHFSTKSRQDVADWVGNIDMADGASATSTSRTSSPPSVTTIIQSVSCITNETSVLGELHERRIQAAEKCMKEKLYDKAIPHLERLLSSNTDPEFLQDESQSARSLAKALVQSQSDKSIIEGYCQKFPSISVWVDEYRLEQALGLLEKGQNDEVVAFLQSYKAVPELGSTTPTQPASSKTLQKIQLTLCRALRRSGKESAKDESIPILEQLLGQDSLESAVKGDAHSLLADAYHVKGNFENAKSHGIQACQFKMDTLGRDHDETKSCIAFMADICFDNDDPDEELWRGMLTRPDYTHDGVPPKFSDIQNRLHSCVKEMQRMAAKSPKQAAKFGVRYLKENYCPIWSTAMSDQKLQTDRTLVTRECLSPFFFEKSLVCWDCLRKHMERTHTLAAVEVGAACSRHTYGQARSYTGLSPFHFFAMAVPRRKKWPARQKDDCVEEMDAILKIAMMANPGAQVTSHIINAAMTYGRRSKEVSALWLAATHENQGVVDFLLSLSETDATRGMGVLQQTYGYRFRRETHPIIAAFTGYRYGSLPSSRMRSKPFFRAFAALSPDEAREALKVPSSGGLPWWFGCPHMLDKFLIKCGEGKSEATRDMPSSLLRFLLQAVSDRAFKDIKLVLEPVDIKKLFWTLWDHGAKQSNLFFMMQPIKNTIANYSDYSESYITGRLQLWFSILNQLRGLNVTLGSKSGKALEDCCKGLINRIYNLRRRFEDIPTQDEEKSFRQKFYKAIEDARQSSGTSRAQDMWKKEAGDANDSGMELAGNVDLFWNFLDPEPTSSPVDSRYQTPNPPLRPSHKSFRLIVLLGDSQPIPRRVERPLPYHD</sequence>
<feature type="compositionally biased region" description="Polar residues" evidence="1">
    <location>
        <begin position="200"/>
        <end position="211"/>
    </location>
</feature>
<proteinExistence type="predicted"/>
<evidence type="ECO:0000313" key="3">
    <source>
        <dbReference type="Proteomes" id="UP000005206"/>
    </source>
</evidence>
<feature type="region of interest" description="Disordered" evidence="1">
    <location>
        <begin position="193"/>
        <end position="215"/>
    </location>
</feature>
<dbReference type="RefSeq" id="XP_003052380.1">
    <property type="nucleotide sequence ID" value="XM_003052334.1"/>
</dbReference>
<dbReference type="InParanoid" id="C7YP04"/>
<name>C7YP04_FUSV7</name>
<accession>C7YP04</accession>
<protein>
    <recommendedName>
        <fullName evidence="4">Fungal N-terminal domain-containing protein</fullName>
    </recommendedName>
</protein>
<evidence type="ECO:0000313" key="2">
    <source>
        <dbReference type="EMBL" id="EEU46667.1"/>
    </source>
</evidence>
<feature type="region of interest" description="Disordered" evidence="1">
    <location>
        <begin position="246"/>
        <end position="266"/>
    </location>
</feature>
<evidence type="ECO:0000256" key="1">
    <source>
        <dbReference type="SAM" id="MobiDB-lite"/>
    </source>
</evidence>
<keyword evidence="3" id="KW-1185">Reference proteome</keyword>
<dbReference type="eggNOG" id="ENOG502RNJW">
    <property type="taxonomic scope" value="Eukaryota"/>
</dbReference>
<dbReference type="GeneID" id="9672998"/>
<dbReference type="OrthoDB" id="5089448at2759"/>
<dbReference type="HOGENOM" id="CLU_280761_0_0_1"/>
<dbReference type="Proteomes" id="UP000005206">
    <property type="component" value="Chromosome 4"/>
</dbReference>
<organism evidence="2 3">
    <name type="scientific">Fusarium vanettenii (strain ATCC MYA-4622 / CBS 123669 / FGSC 9596 / NRRL 45880 / 77-13-4)</name>
    <name type="common">Fusarium solani subsp. pisi</name>
    <dbReference type="NCBI Taxonomy" id="660122"/>
    <lineage>
        <taxon>Eukaryota</taxon>
        <taxon>Fungi</taxon>
        <taxon>Dikarya</taxon>
        <taxon>Ascomycota</taxon>
        <taxon>Pezizomycotina</taxon>
        <taxon>Sordariomycetes</taxon>
        <taxon>Hypocreomycetidae</taxon>
        <taxon>Hypocreales</taxon>
        <taxon>Nectriaceae</taxon>
        <taxon>Fusarium</taxon>
        <taxon>Fusarium solani species complex</taxon>
        <taxon>Fusarium vanettenii</taxon>
    </lineage>
</organism>
<dbReference type="KEGG" id="nhe:NECHADRAFT_79487"/>
<dbReference type="VEuPathDB" id="FungiDB:NECHADRAFT_79487"/>
<evidence type="ECO:0008006" key="4">
    <source>
        <dbReference type="Google" id="ProtNLM"/>
    </source>
</evidence>
<reference evidence="2 3" key="1">
    <citation type="journal article" date="2009" name="PLoS Genet.">
        <title>The genome of Nectria haematococca: contribution of supernumerary chromosomes to gene expansion.</title>
        <authorList>
            <person name="Coleman J.J."/>
            <person name="Rounsley S.D."/>
            <person name="Rodriguez-Carres M."/>
            <person name="Kuo A."/>
            <person name="Wasmann C.C."/>
            <person name="Grimwood J."/>
            <person name="Schmutz J."/>
            <person name="Taga M."/>
            <person name="White G.J."/>
            <person name="Zhou S."/>
            <person name="Schwartz D.C."/>
            <person name="Freitag M."/>
            <person name="Ma L.J."/>
            <person name="Danchin E.G."/>
            <person name="Henrissat B."/>
            <person name="Coutinho P.M."/>
            <person name="Nelson D.R."/>
            <person name="Straney D."/>
            <person name="Napoli C.A."/>
            <person name="Barker B.M."/>
            <person name="Gribskov M."/>
            <person name="Rep M."/>
            <person name="Kroken S."/>
            <person name="Molnar I."/>
            <person name="Rensing C."/>
            <person name="Kennell J.C."/>
            <person name="Zamora J."/>
            <person name="Farman M.L."/>
            <person name="Selker E.U."/>
            <person name="Salamov A."/>
            <person name="Shapiro H."/>
            <person name="Pangilinan J."/>
            <person name="Lindquist E."/>
            <person name="Lamers C."/>
            <person name="Grigoriev I.V."/>
            <person name="Geiser D.M."/>
            <person name="Covert S.F."/>
            <person name="Temporini E."/>
            <person name="Vanetten H.D."/>
        </authorList>
    </citation>
    <scope>NUCLEOTIDE SEQUENCE [LARGE SCALE GENOMIC DNA]</scope>
    <source>
        <strain evidence="3">ATCC MYA-4622 / CBS 123669 / FGSC 9596 / NRRL 45880 / 77-13-4</strain>
    </source>
</reference>
<dbReference type="EMBL" id="GG698898">
    <property type="protein sequence ID" value="EEU46667.1"/>
    <property type="molecule type" value="Genomic_DNA"/>
</dbReference>
<dbReference type="Gene3D" id="1.25.40.10">
    <property type="entry name" value="Tetratricopeptide repeat domain"/>
    <property type="match status" value="1"/>
</dbReference>
<dbReference type="InterPro" id="IPR011990">
    <property type="entry name" value="TPR-like_helical_dom_sf"/>
</dbReference>
<dbReference type="AlphaFoldDB" id="C7YP04"/>